<reference evidence="11 12" key="1">
    <citation type="journal article" date="2018" name="Nat. Genet.">
        <title>The Rosa genome provides new insights in the design of modern roses.</title>
        <authorList>
            <person name="Bendahmane M."/>
        </authorList>
    </citation>
    <scope>NUCLEOTIDE SEQUENCE [LARGE SCALE GENOMIC DNA]</scope>
    <source>
        <strain evidence="12">cv. Old Blush</strain>
    </source>
</reference>
<sequence>MDRQAEKVYVAVGNDIQDGFKTLEWTLKNWNSQPISIVILHVAHDISKDFVYTPFGKLPASSVSDEKLEVLMKYEQEKIDKLLHKYLAFCGQVKAQILTVEKCEQPIHKIIMDLIFRHQITRLVMGFTFLKTSSTWRIKSAVSGAFYIHHHKPDFCELFVICGGRLVFLRGENNKGIMEDDQGVIVAKLREKASFKGWLAKMFNDTSATSPDTTSATSSDTTSANPNSPISSQNNWECHVQEIENYFQHLLSLRLEEETCGQENVDVQKNPTESNMIAAEDMKTKLKEAQGTIKLKRKEAKANVERQTKAQWAISLCNSRAEELEAQIQEDVTNQAELKKALDSEKEQLHEVIMDTGESRSRLNSLMELQFELSNKLQISTLAKSNTESHLEKAVSSRAEMVRDIEELRQHRDVLHRRIEFCKEKDVIGMVGRLTDTSCGFKKYTAEEIRLATNNFSERLRIKSGGDWNTTMYRGRINHATVAIKILNFAKGDSKQDFKAKVTILSHIRHPHLVTMIGFCTELRCIVFEYMHNGSLRDILLRDLLFSSHISSKKRKRTLGWHDRIRIAMEICSGLGFLHTAKPRPIVHGRLSLSNILLDRNLTTKISGFGLSRTHNEQSIRSDIRAFGVLMMHLLTGRNWAGLGQAMNMDRAAVIRDLDEMAGHWPLDLAEKLAGLALTCLTSNRGPSRDLRLATVMEELNELKRYGDDIVARRRSEGLMDGDVEEIGTSDVPSCFLCPISQEVMKNPHVAADGFSYELETIEEWLGMGHETSPMTNLRLKHTFLTPNHTLRSLIQDWHNKRSLPLP</sequence>
<dbReference type="InterPro" id="IPR000719">
    <property type="entry name" value="Prot_kinase_dom"/>
</dbReference>
<dbReference type="InterPro" id="IPR011009">
    <property type="entry name" value="Kinase-like_dom_sf"/>
</dbReference>
<evidence type="ECO:0000256" key="4">
    <source>
        <dbReference type="ARBA" id="ARBA00012483"/>
    </source>
</evidence>
<comment type="pathway">
    <text evidence="3">Protein modification; protein ubiquitination.</text>
</comment>
<feature type="coiled-coil region" evidence="7">
    <location>
        <begin position="279"/>
        <end position="341"/>
    </location>
</feature>
<name>A0A2P6RPX7_ROSCH</name>
<evidence type="ECO:0000256" key="8">
    <source>
        <dbReference type="SAM" id="MobiDB-lite"/>
    </source>
</evidence>
<dbReference type="GO" id="GO:0005524">
    <property type="term" value="F:ATP binding"/>
    <property type="evidence" value="ECO:0007669"/>
    <property type="project" value="InterPro"/>
</dbReference>
<evidence type="ECO:0000256" key="2">
    <source>
        <dbReference type="ARBA" id="ARBA00003861"/>
    </source>
</evidence>
<dbReference type="PANTHER" id="PTHR45647">
    <property type="entry name" value="OS02G0152300 PROTEIN"/>
    <property type="match status" value="1"/>
</dbReference>
<dbReference type="SUPFAM" id="SSF56112">
    <property type="entry name" value="Protein kinase-like (PK-like)"/>
    <property type="match status" value="1"/>
</dbReference>
<evidence type="ECO:0000256" key="6">
    <source>
        <dbReference type="ARBA" id="ARBA00022786"/>
    </source>
</evidence>
<dbReference type="GO" id="GO:0004672">
    <property type="term" value="F:protein kinase activity"/>
    <property type="evidence" value="ECO:0007669"/>
    <property type="project" value="InterPro"/>
</dbReference>
<proteinExistence type="predicted"/>
<dbReference type="EC" id="2.3.2.27" evidence="4"/>
<feature type="region of interest" description="Disordered" evidence="8">
    <location>
        <begin position="207"/>
        <end position="233"/>
    </location>
</feature>
<dbReference type="PROSITE" id="PS51698">
    <property type="entry name" value="U_BOX"/>
    <property type="match status" value="1"/>
</dbReference>
<organism evidence="11 12">
    <name type="scientific">Rosa chinensis</name>
    <name type="common">China rose</name>
    <dbReference type="NCBI Taxonomy" id="74649"/>
    <lineage>
        <taxon>Eukaryota</taxon>
        <taxon>Viridiplantae</taxon>
        <taxon>Streptophyta</taxon>
        <taxon>Embryophyta</taxon>
        <taxon>Tracheophyta</taxon>
        <taxon>Spermatophyta</taxon>
        <taxon>Magnoliopsida</taxon>
        <taxon>eudicotyledons</taxon>
        <taxon>Gunneridae</taxon>
        <taxon>Pentapetalae</taxon>
        <taxon>rosids</taxon>
        <taxon>fabids</taxon>
        <taxon>Rosales</taxon>
        <taxon>Rosaceae</taxon>
        <taxon>Rosoideae</taxon>
        <taxon>Rosoideae incertae sedis</taxon>
        <taxon>Rosa</taxon>
    </lineage>
</organism>
<dbReference type="AlphaFoldDB" id="A0A2P6RPX7"/>
<keyword evidence="7" id="KW-0175">Coiled coil</keyword>
<dbReference type="OrthoDB" id="10064100at2759"/>
<dbReference type="Gene3D" id="3.30.40.10">
    <property type="entry name" value="Zinc/RING finger domain, C3HC4 (zinc finger)"/>
    <property type="match status" value="1"/>
</dbReference>
<dbReference type="Gene3D" id="1.10.510.10">
    <property type="entry name" value="Transferase(Phosphotransferase) domain 1"/>
    <property type="match status" value="1"/>
</dbReference>
<dbReference type="Pfam" id="PF04564">
    <property type="entry name" value="U-box"/>
    <property type="match status" value="1"/>
</dbReference>
<dbReference type="GO" id="GO:0016567">
    <property type="term" value="P:protein ubiquitination"/>
    <property type="evidence" value="ECO:0007669"/>
    <property type="project" value="UniProtKB-UniPathway"/>
</dbReference>
<keyword evidence="6" id="KW-0833">Ubl conjugation pathway</keyword>
<dbReference type="GO" id="GO:0061630">
    <property type="term" value="F:ubiquitin protein ligase activity"/>
    <property type="evidence" value="ECO:0007669"/>
    <property type="project" value="UniProtKB-EC"/>
</dbReference>
<dbReference type="Gene3D" id="3.30.200.20">
    <property type="entry name" value="Phosphorylase Kinase, domain 1"/>
    <property type="match status" value="1"/>
</dbReference>
<dbReference type="UniPathway" id="UPA00143"/>
<comment type="caution">
    <text evidence="11">The sequence shown here is derived from an EMBL/GenBank/DDBJ whole genome shotgun (WGS) entry which is preliminary data.</text>
</comment>
<evidence type="ECO:0000256" key="5">
    <source>
        <dbReference type="ARBA" id="ARBA00022679"/>
    </source>
</evidence>
<dbReference type="Gramene" id="PRQ48467">
    <property type="protein sequence ID" value="PRQ48467"/>
    <property type="gene ID" value="RchiOBHm_Chr2g0111061"/>
</dbReference>
<feature type="compositionally biased region" description="Low complexity" evidence="8">
    <location>
        <begin position="207"/>
        <end position="229"/>
    </location>
</feature>
<keyword evidence="12" id="KW-1185">Reference proteome</keyword>
<dbReference type="InterPro" id="IPR051348">
    <property type="entry name" value="U-box_ubiquitin_ligases"/>
</dbReference>
<dbReference type="PANTHER" id="PTHR45647:SF56">
    <property type="entry name" value="U-BOX DOMAIN-CONTAINING PROTEIN 50-RELATED"/>
    <property type="match status" value="1"/>
</dbReference>
<gene>
    <name evidence="11" type="ORF">RchiOBHm_Chr2g0111061</name>
</gene>
<dbReference type="InterPro" id="IPR001245">
    <property type="entry name" value="Ser-Thr/Tyr_kinase_cat_dom"/>
</dbReference>
<accession>A0A2P6RPX7</accession>
<feature type="coiled-coil region" evidence="7">
    <location>
        <begin position="391"/>
        <end position="425"/>
    </location>
</feature>
<evidence type="ECO:0000256" key="1">
    <source>
        <dbReference type="ARBA" id="ARBA00000900"/>
    </source>
</evidence>
<dbReference type="EMBL" id="PDCK01000040">
    <property type="protein sequence ID" value="PRQ48467.1"/>
    <property type="molecule type" value="Genomic_DNA"/>
</dbReference>
<feature type="domain" description="Protein kinase" evidence="9">
    <location>
        <begin position="456"/>
        <end position="703"/>
    </location>
</feature>
<protein>
    <recommendedName>
        <fullName evidence="4">RING-type E3 ubiquitin transferase</fullName>
        <ecNumber evidence="4">2.3.2.27</ecNumber>
    </recommendedName>
</protein>
<dbReference type="InterPro" id="IPR003613">
    <property type="entry name" value="Ubox_domain"/>
</dbReference>
<dbReference type="OMA" id="HPHLIAM"/>
<evidence type="ECO:0000259" key="9">
    <source>
        <dbReference type="PROSITE" id="PS50011"/>
    </source>
</evidence>
<comment type="function">
    <text evidence="2">Functions as an E3 ubiquitin ligase.</text>
</comment>
<evidence type="ECO:0000256" key="3">
    <source>
        <dbReference type="ARBA" id="ARBA00004906"/>
    </source>
</evidence>
<evidence type="ECO:0000313" key="11">
    <source>
        <dbReference type="EMBL" id="PRQ48467.1"/>
    </source>
</evidence>
<dbReference type="CDD" id="cd16655">
    <property type="entry name" value="RING-Ubox_WDSUB1-like"/>
    <property type="match status" value="1"/>
</dbReference>
<dbReference type="Proteomes" id="UP000238479">
    <property type="component" value="Chromosome 2"/>
</dbReference>
<dbReference type="SUPFAM" id="SSF57850">
    <property type="entry name" value="RING/U-box"/>
    <property type="match status" value="1"/>
</dbReference>
<dbReference type="Pfam" id="PF07714">
    <property type="entry name" value="PK_Tyr_Ser-Thr"/>
    <property type="match status" value="1"/>
</dbReference>
<dbReference type="SMART" id="SM00504">
    <property type="entry name" value="Ubox"/>
    <property type="match status" value="1"/>
</dbReference>
<feature type="domain" description="U-box" evidence="10">
    <location>
        <begin position="731"/>
        <end position="805"/>
    </location>
</feature>
<dbReference type="InterPro" id="IPR013083">
    <property type="entry name" value="Znf_RING/FYVE/PHD"/>
</dbReference>
<comment type="catalytic activity">
    <reaction evidence="1">
        <text>S-ubiquitinyl-[E2 ubiquitin-conjugating enzyme]-L-cysteine + [acceptor protein]-L-lysine = [E2 ubiquitin-conjugating enzyme]-L-cysteine + N(6)-ubiquitinyl-[acceptor protein]-L-lysine.</text>
        <dbReference type="EC" id="2.3.2.27"/>
    </reaction>
</comment>
<keyword evidence="5 11" id="KW-0808">Transferase</keyword>
<evidence type="ECO:0000313" key="12">
    <source>
        <dbReference type="Proteomes" id="UP000238479"/>
    </source>
</evidence>
<evidence type="ECO:0000259" key="10">
    <source>
        <dbReference type="PROSITE" id="PS51698"/>
    </source>
</evidence>
<keyword evidence="11" id="KW-0418">Kinase</keyword>
<evidence type="ECO:0000256" key="7">
    <source>
        <dbReference type="SAM" id="Coils"/>
    </source>
</evidence>
<dbReference type="PROSITE" id="PS50011">
    <property type="entry name" value="PROTEIN_KINASE_DOM"/>
    <property type="match status" value="1"/>
</dbReference>